<gene>
    <name evidence="1" type="ORF">F0562_010879</name>
</gene>
<organism evidence="1 2">
    <name type="scientific">Nyssa sinensis</name>
    <dbReference type="NCBI Taxonomy" id="561372"/>
    <lineage>
        <taxon>Eukaryota</taxon>
        <taxon>Viridiplantae</taxon>
        <taxon>Streptophyta</taxon>
        <taxon>Embryophyta</taxon>
        <taxon>Tracheophyta</taxon>
        <taxon>Spermatophyta</taxon>
        <taxon>Magnoliopsida</taxon>
        <taxon>eudicotyledons</taxon>
        <taxon>Gunneridae</taxon>
        <taxon>Pentapetalae</taxon>
        <taxon>asterids</taxon>
        <taxon>Cornales</taxon>
        <taxon>Nyssaceae</taxon>
        <taxon>Nyssa</taxon>
    </lineage>
</organism>
<proteinExistence type="predicted"/>
<evidence type="ECO:0008006" key="3">
    <source>
        <dbReference type="Google" id="ProtNLM"/>
    </source>
</evidence>
<dbReference type="AlphaFoldDB" id="A0A5J5A305"/>
<accession>A0A5J5A305</accession>
<dbReference type="OrthoDB" id="1750908at2759"/>
<sequence>MPLWLGIFESLPSLIDGEAMQWKKEMISDIFLPLRDEEICKIPLSLNKAPDRPVWHYSSDGHFSVKTAYPLAVHLGFILPSVGPIKWKPPPEGSFRVNVDGSWLQEVMRGCVGGVIRDCNGEVMGALQNIWVPARQLNMLKLWPCFMASYLLRI</sequence>
<dbReference type="Proteomes" id="UP000325577">
    <property type="component" value="Linkage Group LG4"/>
</dbReference>
<keyword evidence="2" id="KW-1185">Reference proteome</keyword>
<evidence type="ECO:0000313" key="2">
    <source>
        <dbReference type="Proteomes" id="UP000325577"/>
    </source>
</evidence>
<name>A0A5J5A305_9ASTE</name>
<reference evidence="1 2" key="1">
    <citation type="submission" date="2019-09" db="EMBL/GenBank/DDBJ databases">
        <title>A chromosome-level genome assembly of the Chinese tupelo Nyssa sinensis.</title>
        <authorList>
            <person name="Yang X."/>
            <person name="Kang M."/>
            <person name="Yang Y."/>
            <person name="Xiong H."/>
            <person name="Wang M."/>
            <person name="Zhang Z."/>
            <person name="Wang Z."/>
            <person name="Wu H."/>
            <person name="Ma T."/>
            <person name="Liu J."/>
            <person name="Xi Z."/>
        </authorList>
    </citation>
    <scope>NUCLEOTIDE SEQUENCE [LARGE SCALE GENOMIC DNA]</scope>
    <source>
        <strain evidence="1">J267</strain>
        <tissue evidence="1">Leaf</tissue>
    </source>
</reference>
<evidence type="ECO:0000313" key="1">
    <source>
        <dbReference type="EMBL" id="KAA8524456.1"/>
    </source>
</evidence>
<protein>
    <recommendedName>
        <fullName evidence="3">RNase H type-1 domain-containing protein</fullName>
    </recommendedName>
</protein>
<dbReference type="EMBL" id="CM018047">
    <property type="protein sequence ID" value="KAA8524456.1"/>
    <property type="molecule type" value="Genomic_DNA"/>
</dbReference>